<organism evidence="2 3">
    <name type="scientific">Lentinula lateritia</name>
    <dbReference type="NCBI Taxonomy" id="40482"/>
    <lineage>
        <taxon>Eukaryota</taxon>
        <taxon>Fungi</taxon>
        <taxon>Dikarya</taxon>
        <taxon>Basidiomycota</taxon>
        <taxon>Agaricomycotina</taxon>
        <taxon>Agaricomycetes</taxon>
        <taxon>Agaricomycetidae</taxon>
        <taxon>Agaricales</taxon>
        <taxon>Marasmiineae</taxon>
        <taxon>Omphalotaceae</taxon>
        <taxon>Lentinula</taxon>
    </lineage>
</organism>
<evidence type="ECO:0000313" key="3">
    <source>
        <dbReference type="Proteomes" id="UP001150217"/>
    </source>
</evidence>
<reference evidence="2" key="1">
    <citation type="submission" date="2022-08" db="EMBL/GenBank/DDBJ databases">
        <title>A Global Phylogenomic Analysis of the Shiitake Genus Lentinula.</title>
        <authorList>
            <consortium name="DOE Joint Genome Institute"/>
            <person name="Sierra-Patev S."/>
            <person name="Min B."/>
            <person name="Naranjo-Ortiz M."/>
            <person name="Looney B."/>
            <person name="Konkel Z."/>
            <person name="Slot J.C."/>
            <person name="Sakamoto Y."/>
            <person name="Steenwyk J.L."/>
            <person name="Rokas A."/>
            <person name="Carro J."/>
            <person name="Camarero S."/>
            <person name="Ferreira P."/>
            <person name="Molpeceres G."/>
            <person name="Ruiz-Duenas F.J."/>
            <person name="Serrano A."/>
            <person name="Henrissat B."/>
            <person name="Drula E."/>
            <person name="Hughes K.W."/>
            <person name="Mata J.L."/>
            <person name="Ishikawa N.K."/>
            <person name="Vargas-Isla R."/>
            <person name="Ushijima S."/>
            <person name="Smith C.A."/>
            <person name="Ahrendt S."/>
            <person name="Andreopoulos W."/>
            <person name="He G."/>
            <person name="Labutti K."/>
            <person name="Lipzen A."/>
            <person name="Ng V."/>
            <person name="Riley R."/>
            <person name="Sandor L."/>
            <person name="Barry K."/>
            <person name="Martinez A.T."/>
            <person name="Xiao Y."/>
            <person name="Gibbons J.G."/>
            <person name="Terashima K."/>
            <person name="Grigoriev I.V."/>
            <person name="Hibbett D.S."/>
        </authorList>
    </citation>
    <scope>NUCLEOTIDE SEQUENCE</scope>
    <source>
        <strain evidence="2">RHP3577 ss4</strain>
    </source>
</reference>
<proteinExistence type="predicted"/>
<dbReference type="EMBL" id="JANVFT010000073">
    <property type="protein sequence ID" value="KAJ4475882.1"/>
    <property type="molecule type" value="Genomic_DNA"/>
</dbReference>
<feature type="region of interest" description="Disordered" evidence="1">
    <location>
        <begin position="135"/>
        <end position="157"/>
    </location>
</feature>
<protein>
    <submittedName>
        <fullName evidence="2">Uncharacterized protein</fullName>
    </submittedName>
</protein>
<dbReference type="Proteomes" id="UP001150217">
    <property type="component" value="Unassembled WGS sequence"/>
</dbReference>
<sequence>MSVNRDYEEVISEIQHYQEEWCNGEKLGAVDALKFENLILSSKRNDNKHSTSDHTVLHNKRVFLEEPLGKLVLMTLSPIERKATWRVELTKIDTIESGNNSMRRRQISAAENEALDTTELHEVNHWIRTNWAKDAMHQRRQATSSPHLTSKRSASRK</sequence>
<evidence type="ECO:0000256" key="1">
    <source>
        <dbReference type="SAM" id="MobiDB-lite"/>
    </source>
</evidence>
<keyword evidence="3" id="KW-1185">Reference proteome</keyword>
<name>A0ABQ8V7Z3_9AGAR</name>
<accession>A0ABQ8V7Z3</accession>
<gene>
    <name evidence="2" type="ORF">C8R41DRAFT_869882</name>
</gene>
<comment type="caution">
    <text evidence="2">The sequence shown here is derived from an EMBL/GenBank/DDBJ whole genome shotgun (WGS) entry which is preliminary data.</text>
</comment>
<evidence type="ECO:0000313" key="2">
    <source>
        <dbReference type="EMBL" id="KAJ4475882.1"/>
    </source>
</evidence>